<comment type="caution">
    <text evidence="1">The sequence shown here is derived from an EMBL/GenBank/DDBJ whole genome shotgun (WGS) entry which is preliminary data.</text>
</comment>
<dbReference type="AlphaFoldDB" id="A0AAW7XG26"/>
<protein>
    <submittedName>
        <fullName evidence="1">DUF2170 family protein</fullName>
    </submittedName>
</protein>
<dbReference type="Proteomes" id="UP001169862">
    <property type="component" value="Unassembled WGS sequence"/>
</dbReference>
<name>A0AAW7XG26_9GAMM</name>
<evidence type="ECO:0000313" key="4">
    <source>
        <dbReference type="Proteomes" id="UP001177341"/>
    </source>
</evidence>
<evidence type="ECO:0000313" key="2">
    <source>
        <dbReference type="EMBL" id="MDP2523023.1"/>
    </source>
</evidence>
<evidence type="ECO:0000313" key="3">
    <source>
        <dbReference type="Proteomes" id="UP001169862"/>
    </source>
</evidence>
<accession>A0AAW7XG26</accession>
<dbReference type="Proteomes" id="UP001177341">
    <property type="component" value="Unassembled WGS sequence"/>
</dbReference>
<dbReference type="EMBL" id="JAUYVO010000006">
    <property type="protein sequence ID" value="MDP2523023.1"/>
    <property type="molecule type" value="Genomic_DNA"/>
</dbReference>
<dbReference type="InterPro" id="IPR019231">
    <property type="entry name" value="DUF2170"/>
</dbReference>
<proteinExistence type="predicted"/>
<keyword evidence="4" id="KW-1185">Reference proteome</keyword>
<sequence>MAWTFDSVKTLIETQENWVVESEGDCLSVSNDEGVDAFVYAGEQQLVVETPLFPLSKVNQPDALNLLVLKTHQLLPLTTIGIKHIGDEDYYVAFGSLSIDSKDTVVLEEIETLFLNVAEFIELYSDYLIQETHA</sequence>
<reference evidence="1" key="1">
    <citation type="submission" date="2023-07" db="EMBL/GenBank/DDBJ databases">
        <title>Genome content predicts the carbon catabolic preferences of heterotrophic bacteria.</title>
        <authorList>
            <person name="Gralka M."/>
        </authorList>
    </citation>
    <scope>NUCLEOTIDE SEQUENCE</scope>
    <source>
        <strain evidence="2">5G01</strain>
        <strain evidence="1">I2M16</strain>
    </source>
</reference>
<dbReference type="Pfam" id="PF09938">
    <property type="entry name" value="DUF2170"/>
    <property type="match status" value="1"/>
</dbReference>
<dbReference type="EMBL" id="JAUOPG010000003">
    <property type="protein sequence ID" value="MDO6453137.1"/>
    <property type="molecule type" value="Genomic_DNA"/>
</dbReference>
<evidence type="ECO:0000313" key="1">
    <source>
        <dbReference type="EMBL" id="MDO6453137.1"/>
    </source>
</evidence>
<organism evidence="1 3">
    <name type="scientific">Neptunomonas phycophila</name>
    <dbReference type="NCBI Taxonomy" id="1572645"/>
    <lineage>
        <taxon>Bacteria</taxon>
        <taxon>Pseudomonadati</taxon>
        <taxon>Pseudomonadota</taxon>
        <taxon>Gammaproteobacteria</taxon>
        <taxon>Oceanospirillales</taxon>
        <taxon>Oceanospirillaceae</taxon>
        <taxon>Neptunomonas</taxon>
    </lineage>
</organism>
<dbReference type="RefSeq" id="WP_075173958.1">
    <property type="nucleotide sequence ID" value="NZ_CAXHZV010000003.1"/>
</dbReference>
<dbReference type="GeneID" id="89458080"/>
<gene>
    <name evidence="1" type="ORF">Q4490_06130</name>
    <name evidence="2" type="ORF">Q8W30_10630</name>
</gene>